<feature type="domain" description="AP2/ERF" evidence="7">
    <location>
        <begin position="195"/>
        <end position="256"/>
    </location>
</feature>
<keyword evidence="4" id="KW-0804">Transcription</keyword>
<protein>
    <recommendedName>
        <fullName evidence="7">AP2/ERF domain-containing protein</fullName>
    </recommendedName>
</protein>
<evidence type="ECO:0000256" key="2">
    <source>
        <dbReference type="ARBA" id="ARBA00023015"/>
    </source>
</evidence>
<reference evidence="8" key="1">
    <citation type="submission" date="2024-02" db="EMBL/GenBank/DDBJ databases">
        <authorList>
            <consortium name="ELIXIR-Norway"/>
            <consortium name="Elixir Norway"/>
        </authorList>
    </citation>
    <scope>NUCLEOTIDE SEQUENCE</scope>
</reference>
<sequence length="413" mass="47424">MALEAESFRPFSEFFVHYVNDFRYRKEFFMQHVHVLVELNYENLGRTADESFYTEKLENLARYPPKSGSLMSYEEVVQDPVRNAPSSYPSHHVICSSFYQLRQGETVGVFTRSIGSRIGFDLLRYCFSLLVGQSLIRFRKILLGRSPVDLQLGLQLHFYDLQSSERDKRGTKRRWLIAWTLARDAVASRQEEPKNSNGVRCHTKRTQRKPWIAEVQTPGKKLSIRAYSTPKAAALASDVGAICYGSRQRREALNFEQIPRLLPEIPRNLCEVREQIQRLRRNPLFHLIYEVPEEIFLMDIDEHFQIQGKKELTELKLEIIKLIRWVETKLIAPQVSGSNLSQMEGEDPAADIAPRCSANIPHPHEQAQDTAQHDFQDLGSCSSLMNEPVTFQAATPDKGGMSMAIRPPTSNLL</sequence>
<evidence type="ECO:0000256" key="4">
    <source>
        <dbReference type="ARBA" id="ARBA00023163"/>
    </source>
</evidence>
<organism evidence="8 9">
    <name type="scientific">Sphagnum jensenii</name>
    <dbReference type="NCBI Taxonomy" id="128206"/>
    <lineage>
        <taxon>Eukaryota</taxon>
        <taxon>Viridiplantae</taxon>
        <taxon>Streptophyta</taxon>
        <taxon>Embryophyta</taxon>
        <taxon>Bryophyta</taxon>
        <taxon>Sphagnophytina</taxon>
        <taxon>Sphagnopsida</taxon>
        <taxon>Sphagnales</taxon>
        <taxon>Sphagnaceae</taxon>
        <taxon>Sphagnum</taxon>
    </lineage>
</organism>
<evidence type="ECO:0000256" key="1">
    <source>
        <dbReference type="ARBA" id="ARBA00004123"/>
    </source>
</evidence>
<evidence type="ECO:0000259" key="7">
    <source>
        <dbReference type="PROSITE" id="PS51032"/>
    </source>
</evidence>
<name>A0ABP0X5D5_9BRYO</name>
<evidence type="ECO:0000256" key="6">
    <source>
        <dbReference type="SAM" id="MobiDB-lite"/>
    </source>
</evidence>
<evidence type="ECO:0000313" key="8">
    <source>
        <dbReference type="EMBL" id="CAK9273206.1"/>
    </source>
</evidence>
<gene>
    <name evidence="8" type="ORF">CSSPJE1EN1_LOCUS18684</name>
</gene>
<proteinExistence type="predicted"/>
<dbReference type="PROSITE" id="PS51032">
    <property type="entry name" value="AP2_ERF"/>
    <property type="match status" value="1"/>
</dbReference>
<dbReference type="Proteomes" id="UP001497444">
    <property type="component" value="Chromosome 5"/>
</dbReference>
<evidence type="ECO:0000256" key="5">
    <source>
        <dbReference type="ARBA" id="ARBA00023242"/>
    </source>
</evidence>
<dbReference type="InterPro" id="IPR036955">
    <property type="entry name" value="AP2/ERF_dom_sf"/>
</dbReference>
<feature type="region of interest" description="Disordered" evidence="6">
    <location>
        <begin position="392"/>
        <end position="413"/>
    </location>
</feature>
<evidence type="ECO:0000256" key="3">
    <source>
        <dbReference type="ARBA" id="ARBA00023125"/>
    </source>
</evidence>
<evidence type="ECO:0000313" key="9">
    <source>
        <dbReference type="Proteomes" id="UP001497444"/>
    </source>
</evidence>
<dbReference type="InterPro" id="IPR001471">
    <property type="entry name" value="AP2/ERF_dom"/>
</dbReference>
<dbReference type="Gene3D" id="3.30.730.10">
    <property type="entry name" value="AP2/ERF domain"/>
    <property type="match status" value="1"/>
</dbReference>
<dbReference type="EMBL" id="OZ020100">
    <property type="protein sequence ID" value="CAK9273206.1"/>
    <property type="molecule type" value="Genomic_DNA"/>
</dbReference>
<keyword evidence="5" id="KW-0539">Nucleus</keyword>
<keyword evidence="3" id="KW-0238">DNA-binding</keyword>
<keyword evidence="2" id="KW-0805">Transcription regulation</keyword>
<accession>A0ABP0X5D5</accession>
<keyword evidence="9" id="KW-1185">Reference proteome</keyword>
<comment type="subcellular location">
    <subcellularLocation>
        <location evidence="1">Nucleus</location>
    </subcellularLocation>
</comment>